<dbReference type="InterPro" id="IPR036388">
    <property type="entry name" value="WH-like_DNA-bd_sf"/>
</dbReference>
<protein>
    <submittedName>
        <fullName evidence="1">Uncharacterized protein</fullName>
    </submittedName>
</protein>
<accession>A0A3Q2VAR3</accession>
<dbReference type="STRING" id="8153.ENSHBUP00000004588"/>
<dbReference type="OMA" id="PRSEHAM"/>
<proteinExistence type="predicted"/>
<evidence type="ECO:0000313" key="2">
    <source>
        <dbReference type="Proteomes" id="UP000264840"/>
    </source>
</evidence>
<reference evidence="1" key="2">
    <citation type="submission" date="2025-09" db="UniProtKB">
        <authorList>
            <consortium name="Ensembl"/>
        </authorList>
    </citation>
    <scope>IDENTIFICATION</scope>
</reference>
<sequence>LVRRGEMISTKDINKDVRETTVAAYQSGKGYKVISKQFKVHHFTVSKIHKWKPLKTAANLPSSGRLSKFTPRSEHAMLSLTIKSEKILNKYSMFARVVRTMPLFSIKNTEAWLKFTKLHLNKPNDFCNNVVWTHDTKVETSGHNTASHLTNSKYQLSTLVVEEPKDPGTLKTFFFTRLCAARQTEQS</sequence>
<dbReference type="GeneTree" id="ENSGT01140000283593"/>
<evidence type="ECO:0000313" key="1">
    <source>
        <dbReference type="Ensembl" id="ENSHBUP00000004588.1"/>
    </source>
</evidence>
<dbReference type="Proteomes" id="UP000264840">
    <property type="component" value="Unplaced"/>
</dbReference>
<dbReference type="AlphaFoldDB" id="A0A3Q2VAR3"/>
<organism evidence="1 2">
    <name type="scientific">Haplochromis burtoni</name>
    <name type="common">Burton's mouthbrooder</name>
    <name type="synonym">Chromis burtoni</name>
    <dbReference type="NCBI Taxonomy" id="8153"/>
    <lineage>
        <taxon>Eukaryota</taxon>
        <taxon>Metazoa</taxon>
        <taxon>Chordata</taxon>
        <taxon>Craniata</taxon>
        <taxon>Vertebrata</taxon>
        <taxon>Euteleostomi</taxon>
        <taxon>Actinopterygii</taxon>
        <taxon>Neopterygii</taxon>
        <taxon>Teleostei</taxon>
        <taxon>Neoteleostei</taxon>
        <taxon>Acanthomorphata</taxon>
        <taxon>Ovalentaria</taxon>
        <taxon>Cichlomorphae</taxon>
        <taxon>Cichliformes</taxon>
        <taxon>Cichlidae</taxon>
        <taxon>African cichlids</taxon>
        <taxon>Pseudocrenilabrinae</taxon>
        <taxon>Haplochromini</taxon>
        <taxon>Haplochromis</taxon>
    </lineage>
</organism>
<dbReference type="SUPFAM" id="SSF46689">
    <property type="entry name" value="Homeodomain-like"/>
    <property type="match status" value="1"/>
</dbReference>
<name>A0A3Q2VAR3_HAPBU</name>
<dbReference type="Gene3D" id="1.10.10.10">
    <property type="entry name" value="Winged helix-like DNA-binding domain superfamily/Winged helix DNA-binding domain"/>
    <property type="match status" value="1"/>
</dbReference>
<dbReference type="InterPro" id="IPR009057">
    <property type="entry name" value="Homeodomain-like_sf"/>
</dbReference>
<keyword evidence="2" id="KW-1185">Reference proteome</keyword>
<reference evidence="1" key="1">
    <citation type="submission" date="2025-08" db="UniProtKB">
        <authorList>
            <consortium name="Ensembl"/>
        </authorList>
    </citation>
    <scope>IDENTIFICATION</scope>
</reference>
<dbReference type="Ensembl" id="ENSHBUT00000008438.1">
    <property type="protein sequence ID" value="ENSHBUP00000004588.1"/>
    <property type="gene ID" value="ENSHBUG00000005918.1"/>
</dbReference>